<feature type="compositionally biased region" description="Basic and acidic residues" evidence="1">
    <location>
        <begin position="31"/>
        <end position="64"/>
    </location>
</feature>
<dbReference type="Proteomes" id="UP000030826">
    <property type="component" value="Unassembled WGS sequence"/>
</dbReference>
<accession>A0A0B1Q959</accession>
<feature type="region of interest" description="Disordered" evidence="1">
    <location>
        <begin position="1"/>
        <end position="93"/>
    </location>
</feature>
<dbReference type="RefSeq" id="WP_039188995.1">
    <property type="nucleotide sequence ID" value="NZ_JAQRFV010000001.1"/>
</dbReference>
<gene>
    <name evidence="2" type="ORF">LA66_04600</name>
</gene>
<organism evidence="2 3">
    <name type="scientific">Aureimonas altamirensis</name>
    <dbReference type="NCBI Taxonomy" id="370622"/>
    <lineage>
        <taxon>Bacteria</taxon>
        <taxon>Pseudomonadati</taxon>
        <taxon>Pseudomonadota</taxon>
        <taxon>Alphaproteobacteria</taxon>
        <taxon>Hyphomicrobiales</taxon>
        <taxon>Aurantimonadaceae</taxon>
        <taxon>Aureimonas</taxon>
    </lineage>
</organism>
<dbReference type="EMBL" id="JRFJ01000001">
    <property type="protein sequence ID" value="KHJ55906.1"/>
    <property type="molecule type" value="Genomic_DNA"/>
</dbReference>
<protein>
    <submittedName>
        <fullName evidence="2">Uncharacterized protein</fullName>
    </submittedName>
</protein>
<reference evidence="2 3" key="1">
    <citation type="submission" date="2014-09" db="EMBL/GenBank/DDBJ databases">
        <title>Isolation and characterization of Aurantimonas altamirensis ON-56566 from clinical sample following a dog bite.</title>
        <authorList>
            <person name="Eshaghi A."/>
            <person name="Li A."/>
            <person name="Shahinas D."/>
            <person name="Bahn P."/>
            <person name="Kus J.V."/>
            <person name="Patel S.N."/>
        </authorList>
    </citation>
    <scope>NUCLEOTIDE SEQUENCE [LARGE SCALE GENOMIC DNA]</scope>
    <source>
        <strain evidence="2 3">ON-56566</strain>
    </source>
</reference>
<evidence type="ECO:0000313" key="3">
    <source>
        <dbReference type="Proteomes" id="UP000030826"/>
    </source>
</evidence>
<name>A0A0B1Q959_9HYPH</name>
<feature type="compositionally biased region" description="Acidic residues" evidence="1">
    <location>
        <begin position="1"/>
        <end position="10"/>
    </location>
</feature>
<dbReference type="AlphaFoldDB" id="A0A0B1Q959"/>
<sequence>MGEFDTDNDMMADQQARDTDGHSRQPNNVARDIDARSEQDRRAAHKAAMREGRPDDAVLEDNRAHLGSSDTTQKRRSGVIPPLAGRGRSLLGD</sequence>
<evidence type="ECO:0000256" key="1">
    <source>
        <dbReference type="SAM" id="MobiDB-lite"/>
    </source>
</evidence>
<dbReference type="OrthoDB" id="7907587at2"/>
<comment type="caution">
    <text evidence="2">The sequence shown here is derived from an EMBL/GenBank/DDBJ whole genome shotgun (WGS) entry which is preliminary data.</text>
</comment>
<evidence type="ECO:0000313" key="2">
    <source>
        <dbReference type="EMBL" id="KHJ55906.1"/>
    </source>
</evidence>
<proteinExistence type="predicted"/>